<protein>
    <submittedName>
        <fullName evidence="2">Uncharacterized protein</fullName>
    </submittedName>
</protein>
<feature type="transmembrane region" description="Helical" evidence="1">
    <location>
        <begin position="44"/>
        <end position="64"/>
    </location>
</feature>
<evidence type="ECO:0000313" key="2">
    <source>
        <dbReference type="EMBL" id="OLS03705.1"/>
    </source>
</evidence>
<keyword evidence="1" id="KW-0472">Membrane</keyword>
<keyword evidence="1" id="KW-1133">Transmembrane helix</keyword>
<dbReference type="Proteomes" id="UP000186112">
    <property type="component" value="Unassembled WGS sequence"/>
</dbReference>
<keyword evidence="1" id="KW-0812">Transmembrane</keyword>
<evidence type="ECO:0000256" key="1">
    <source>
        <dbReference type="SAM" id="Phobius"/>
    </source>
</evidence>
<dbReference type="AlphaFoldDB" id="A0A1U7M8U4"/>
<name>A0A1U7M8U4_TISCR</name>
<gene>
    <name evidence="2" type="ORF">TICRE_02180</name>
</gene>
<accession>A0A1U7M8U4</accession>
<reference evidence="2 3" key="1">
    <citation type="submission" date="2016-02" db="EMBL/GenBank/DDBJ databases">
        <title>Genome sequence of Tissierella creatinophila DSM 6911.</title>
        <authorList>
            <person name="Poehlein A."/>
            <person name="Daniel R."/>
        </authorList>
    </citation>
    <scope>NUCLEOTIDE SEQUENCE [LARGE SCALE GENOMIC DNA]</scope>
    <source>
        <strain evidence="2 3">DSM 6911</strain>
    </source>
</reference>
<sequence length="73" mass="8416">MNVFIGLVLLILSFISLIFAYKSILLYIKDYKGIYSKVFVLLEWEVTLFLPLGILLLISSILYIQGNDIFNIL</sequence>
<keyword evidence="3" id="KW-1185">Reference proteome</keyword>
<proteinExistence type="predicted"/>
<evidence type="ECO:0000313" key="3">
    <source>
        <dbReference type="Proteomes" id="UP000186112"/>
    </source>
</evidence>
<organism evidence="2 3">
    <name type="scientific">Tissierella creatinophila DSM 6911</name>
    <dbReference type="NCBI Taxonomy" id="1123403"/>
    <lineage>
        <taxon>Bacteria</taxon>
        <taxon>Bacillati</taxon>
        <taxon>Bacillota</taxon>
        <taxon>Tissierellia</taxon>
        <taxon>Tissierellales</taxon>
        <taxon>Tissierellaceae</taxon>
        <taxon>Tissierella</taxon>
    </lineage>
</organism>
<comment type="caution">
    <text evidence="2">The sequence shown here is derived from an EMBL/GenBank/DDBJ whole genome shotgun (WGS) entry which is preliminary data.</text>
</comment>
<dbReference type="EMBL" id="LTDM01000003">
    <property type="protein sequence ID" value="OLS03705.1"/>
    <property type="molecule type" value="Genomic_DNA"/>
</dbReference>